<keyword evidence="9" id="KW-0547">Nucleotide-binding</keyword>
<feature type="domain" description="CRESS-DNA virus Rep endonuclease" evidence="14">
    <location>
        <begin position="4"/>
        <end position="103"/>
    </location>
</feature>
<protein>
    <recommendedName>
        <fullName evidence="2">Replication-associated protein</fullName>
    </recommendedName>
</protein>
<dbReference type="PRINTS" id="PR00228">
    <property type="entry name" value="GEMCOATCLVL1"/>
</dbReference>
<evidence type="ECO:0000256" key="8">
    <source>
        <dbReference type="ARBA" id="ARBA00022723"/>
    </source>
</evidence>
<dbReference type="PROSITE" id="PS52020">
    <property type="entry name" value="CRESS_DNA_REP"/>
    <property type="match status" value="1"/>
</dbReference>
<evidence type="ECO:0000256" key="12">
    <source>
        <dbReference type="ARBA" id="ARBA00023124"/>
    </source>
</evidence>
<keyword evidence="11" id="KW-0378">Hydrolase</keyword>
<dbReference type="GO" id="GO:0006260">
    <property type="term" value="P:DNA replication"/>
    <property type="evidence" value="ECO:0007669"/>
    <property type="project" value="UniProtKB-KW"/>
</dbReference>
<evidence type="ECO:0000256" key="13">
    <source>
        <dbReference type="ARBA" id="ARBA00023125"/>
    </source>
</evidence>
<comment type="subcellular location">
    <subcellularLocation>
        <location evidence="1">Host nucleus</location>
    </subcellularLocation>
</comment>
<keyword evidence="13" id="KW-0238">DNA-binding</keyword>
<keyword evidence="7" id="KW-0540">Nuclease</keyword>
<sequence length="323" mass="36801">MTFRFDAKYGLLTYAQSNGLDPWKVNDLLSKLGAECIIGHEDHADGGTHLHAFFMFARKFCSRNPRVFDCEGHHPNILRGRKSPGQMWDYATKDGDIVAGGLARPEDEQVASNGDEFWTAVFDATTRDETFRVARESSVSLLGRYYFQVRAIAEGKTIKNPLDYECDASLAFELGHYPELSDWCSSYLGRRGGRPKSLILVGPTRTGKTSWARSLGAHFYFGGQFNMDQLGYDRDDVNYAVFDDIHSLKFFPMWKFWMGAQDTFTVTDKYKGKMTFEWGRPIIWCNNRDPREDPDTDADWIDGNCIVVTVPEDYPLISHANTE</sequence>
<evidence type="ECO:0000256" key="2">
    <source>
        <dbReference type="ARBA" id="ARBA00014531"/>
    </source>
</evidence>
<keyword evidence="12" id="KW-0190">Covalent protein-DNA linkage</keyword>
<dbReference type="InterPro" id="IPR027417">
    <property type="entry name" value="P-loop_NTPase"/>
</dbReference>
<dbReference type="SUPFAM" id="SSF55464">
    <property type="entry name" value="Origin of replication-binding domain, RBD-like"/>
    <property type="match status" value="1"/>
</dbReference>
<evidence type="ECO:0000313" key="15">
    <source>
        <dbReference type="EMBL" id="QJB18724.1"/>
    </source>
</evidence>
<evidence type="ECO:0000256" key="4">
    <source>
        <dbReference type="ARBA" id="ARBA00022679"/>
    </source>
</evidence>
<dbReference type="GO" id="GO:0005198">
    <property type="term" value="F:structural molecule activity"/>
    <property type="evidence" value="ECO:0007669"/>
    <property type="project" value="InterPro"/>
</dbReference>
<dbReference type="Gene3D" id="3.40.1310.20">
    <property type="match status" value="1"/>
</dbReference>
<dbReference type="EMBL" id="MT309905">
    <property type="protein sequence ID" value="QJB18724.1"/>
    <property type="molecule type" value="Genomic_DNA"/>
</dbReference>
<name>A0A858NGG1_9VIRU</name>
<keyword evidence="10" id="KW-0255">Endonuclease</keyword>
<accession>A0A858NGG1</accession>
<keyword evidence="8" id="KW-0479">Metal-binding</keyword>
<evidence type="ECO:0000256" key="9">
    <source>
        <dbReference type="ARBA" id="ARBA00022741"/>
    </source>
</evidence>
<dbReference type="Pfam" id="PF00799">
    <property type="entry name" value="Gemini_AL1"/>
    <property type="match status" value="1"/>
</dbReference>
<dbReference type="SUPFAM" id="SSF52540">
    <property type="entry name" value="P-loop containing nucleoside triphosphate hydrolases"/>
    <property type="match status" value="1"/>
</dbReference>
<evidence type="ECO:0000256" key="6">
    <source>
        <dbReference type="ARBA" id="ARBA00022705"/>
    </source>
</evidence>
<dbReference type="GO" id="GO:0016787">
    <property type="term" value="F:hydrolase activity"/>
    <property type="evidence" value="ECO:0007669"/>
    <property type="project" value="UniProtKB-KW"/>
</dbReference>
<dbReference type="InterPro" id="IPR001301">
    <property type="entry name" value="Gemini_AL1_CLV"/>
</dbReference>
<evidence type="ECO:0000256" key="1">
    <source>
        <dbReference type="ARBA" id="ARBA00004147"/>
    </source>
</evidence>
<dbReference type="GO" id="GO:0042025">
    <property type="term" value="C:host cell nucleus"/>
    <property type="evidence" value="ECO:0007669"/>
    <property type="project" value="UniProtKB-SubCell"/>
</dbReference>
<evidence type="ECO:0000256" key="10">
    <source>
        <dbReference type="ARBA" id="ARBA00022759"/>
    </source>
</evidence>
<dbReference type="GO" id="GO:0016779">
    <property type="term" value="F:nucleotidyltransferase activity"/>
    <property type="evidence" value="ECO:0007669"/>
    <property type="project" value="UniProtKB-KW"/>
</dbReference>
<keyword evidence="3" id="KW-1048">Host nucleus</keyword>
<dbReference type="GO" id="GO:0046872">
    <property type="term" value="F:metal ion binding"/>
    <property type="evidence" value="ECO:0007669"/>
    <property type="project" value="UniProtKB-KW"/>
</dbReference>
<proteinExistence type="predicted"/>
<keyword evidence="4" id="KW-0808">Transferase</keyword>
<evidence type="ECO:0000259" key="14">
    <source>
        <dbReference type="PROSITE" id="PS52020"/>
    </source>
</evidence>
<evidence type="ECO:0000256" key="3">
    <source>
        <dbReference type="ARBA" id="ARBA00022562"/>
    </source>
</evidence>
<organism evidence="15">
    <name type="scientific">Genomoviridae sp</name>
    <dbReference type="NCBI Taxonomy" id="2202565"/>
    <lineage>
        <taxon>Viruses</taxon>
        <taxon>Monodnaviria</taxon>
        <taxon>Shotokuvirae</taxon>
        <taxon>Cressdnaviricota</taxon>
        <taxon>Repensiviricetes</taxon>
        <taxon>Geplafuvirales</taxon>
        <taxon>Genomoviridae</taxon>
    </lineage>
</organism>
<dbReference type="GO" id="GO:0003677">
    <property type="term" value="F:DNA binding"/>
    <property type="evidence" value="ECO:0007669"/>
    <property type="project" value="UniProtKB-KW"/>
</dbReference>
<evidence type="ECO:0000256" key="7">
    <source>
        <dbReference type="ARBA" id="ARBA00022722"/>
    </source>
</evidence>
<keyword evidence="5" id="KW-0548">Nucleotidyltransferase</keyword>
<reference evidence="15" key="1">
    <citation type="submission" date="2020-04" db="EMBL/GenBank/DDBJ databases">
        <title>Genomes of microviruses in a sewage oxidation pond.</title>
        <authorList>
            <person name="Schreck J."/>
            <person name="Kraberger S."/>
            <person name="Scotch M."/>
            <person name="Halden R.U."/>
            <person name="Varsani A."/>
        </authorList>
    </citation>
    <scope>NUCLEOTIDE SEQUENCE</scope>
    <source>
        <strain evidence="15">6402_208</strain>
    </source>
</reference>
<dbReference type="GO" id="GO:0000166">
    <property type="term" value="F:nucleotide binding"/>
    <property type="evidence" value="ECO:0007669"/>
    <property type="project" value="UniProtKB-KW"/>
</dbReference>
<dbReference type="Gene3D" id="3.40.50.300">
    <property type="entry name" value="P-loop containing nucleotide triphosphate hydrolases"/>
    <property type="match status" value="1"/>
</dbReference>
<keyword evidence="6" id="KW-0235">DNA replication</keyword>
<evidence type="ECO:0000256" key="5">
    <source>
        <dbReference type="ARBA" id="ARBA00022695"/>
    </source>
</evidence>
<evidence type="ECO:0000256" key="11">
    <source>
        <dbReference type="ARBA" id="ARBA00022801"/>
    </source>
</evidence>
<dbReference type="InterPro" id="IPR049912">
    <property type="entry name" value="CRESS_DNA_REP"/>
</dbReference>
<dbReference type="GO" id="GO:0004519">
    <property type="term" value="F:endonuclease activity"/>
    <property type="evidence" value="ECO:0007669"/>
    <property type="project" value="UniProtKB-KW"/>
</dbReference>